<dbReference type="GO" id="GO:0030246">
    <property type="term" value="F:carbohydrate binding"/>
    <property type="evidence" value="ECO:0007669"/>
    <property type="project" value="InterPro"/>
</dbReference>
<dbReference type="GO" id="GO:0000272">
    <property type="term" value="P:polysaccharide catabolic process"/>
    <property type="evidence" value="ECO:0007669"/>
    <property type="project" value="UniProtKB-KW"/>
</dbReference>
<evidence type="ECO:0000256" key="7">
    <source>
        <dbReference type="ARBA" id="ARBA00023277"/>
    </source>
</evidence>
<feature type="compositionally biased region" description="Low complexity" evidence="9">
    <location>
        <begin position="189"/>
        <end position="202"/>
    </location>
</feature>
<evidence type="ECO:0000256" key="9">
    <source>
        <dbReference type="SAM" id="MobiDB-lite"/>
    </source>
</evidence>
<feature type="transmembrane region" description="Helical" evidence="10">
    <location>
        <begin position="149"/>
        <end position="167"/>
    </location>
</feature>
<keyword evidence="8" id="KW-0624">Polysaccharide degradation</keyword>
<evidence type="ECO:0000256" key="8">
    <source>
        <dbReference type="ARBA" id="ARBA00023326"/>
    </source>
</evidence>
<dbReference type="Pfam" id="PF09430">
    <property type="entry name" value="EMC7_beta-sandw"/>
    <property type="match status" value="1"/>
</dbReference>
<feature type="domain" description="ER membrane protein complex subunit 7 beta-sandwich" evidence="12">
    <location>
        <begin position="44"/>
        <end position="152"/>
    </location>
</feature>
<dbReference type="STRING" id="670580.A0A1X6NH02"/>
<dbReference type="GeneID" id="36323130"/>
<dbReference type="Proteomes" id="UP000194127">
    <property type="component" value="Unassembled WGS sequence"/>
</dbReference>
<feature type="signal peptide" evidence="11">
    <location>
        <begin position="1"/>
        <end position="23"/>
    </location>
</feature>
<keyword evidence="5 10" id="KW-1133">Transmembrane helix</keyword>
<name>A0A1X6NH02_9APHY</name>
<sequence length="233" mass="25326">MRIPLGLLALASLLLSCCYPVLALDLKGRIRWNEVCPGIGDLGQAKVVLDNGKLRGGVTRDGSFVIPDVPAGTYVLSVAAHDHVFDQLRVDVFETETLPEVRPYIPGTPLSPAAVVTLPYPIVLAPRQRNDYFVPRQSFNLLAMFQNPMMLLMLGMGGLVVAMPYLMKNMDPAMLQDFQKRQARIGSLQSSLQSGDLSGGLSALMDTGEEEKPAPKQTTPAGIKHRSGKGKKR</sequence>
<dbReference type="InterPro" id="IPR039163">
    <property type="entry name" value="EMC7"/>
</dbReference>
<keyword evidence="4 11" id="KW-0732">Signal</keyword>
<feature type="region of interest" description="Disordered" evidence="9">
    <location>
        <begin position="189"/>
        <end position="233"/>
    </location>
</feature>
<keyword evidence="7" id="KW-0119">Carbohydrate metabolism</keyword>
<dbReference type="InterPro" id="IPR013784">
    <property type="entry name" value="Carb-bd-like_fold"/>
</dbReference>
<comment type="subcellular location">
    <subcellularLocation>
        <location evidence="1">Membrane</location>
        <topology evidence="1">Single-pass membrane protein</topology>
    </subcellularLocation>
</comment>
<feature type="compositionally biased region" description="Basic residues" evidence="9">
    <location>
        <begin position="223"/>
        <end position="233"/>
    </location>
</feature>
<comment type="similarity">
    <text evidence="2">Belongs to the EMC7 family.</text>
</comment>
<evidence type="ECO:0000256" key="3">
    <source>
        <dbReference type="ARBA" id="ARBA00022692"/>
    </source>
</evidence>
<evidence type="ECO:0000256" key="10">
    <source>
        <dbReference type="SAM" id="Phobius"/>
    </source>
</evidence>
<evidence type="ECO:0000256" key="6">
    <source>
        <dbReference type="ARBA" id="ARBA00023136"/>
    </source>
</evidence>
<dbReference type="SUPFAM" id="SSF49452">
    <property type="entry name" value="Starch-binding domain-like"/>
    <property type="match status" value="1"/>
</dbReference>
<accession>A0A1X6NH02</accession>
<proteinExistence type="inferred from homology"/>
<gene>
    <name evidence="13" type="ORF">POSPLADRAFT_1042872</name>
</gene>
<evidence type="ECO:0000313" key="14">
    <source>
        <dbReference type="Proteomes" id="UP000194127"/>
    </source>
</evidence>
<dbReference type="GO" id="GO:0072546">
    <property type="term" value="C:EMC complex"/>
    <property type="evidence" value="ECO:0007669"/>
    <property type="project" value="TreeGrafter"/>
</dbReference>
<dbReference type="OrthoDB" id="27095at2759"/>
<dbReference type="EMBL" id="KZ110591">
    <property type="protein sequence ID" value="OSX67643.1"/>
    <property type="molecule type" value="Genomic_DNA"/>
</dbReference>
<dbReference type="PANTHER" id="PTHR13605:SF4">
    <property type="entry name" value="ER MEMBRANE PROTEIN COMPLEX SUBUNIT 7"/>
    <property type="match status" value="1"/>
</dbReference>
<evidence type="ECO:0000256" key="11">
    <source>
        <dbReference type="SAM" id="SignalP"/>
    </source>
</evidence>
<evidence type="ECO:0000259" key="12">
    <source>
        <dbReference type="Pfam" id="PF09430"/>
    </source>
</evidence>
<dbReference type="PROSITE" id="PS51257">
    <property type="entry name" value="PROKAR_LIPOPROTEIN"/>
    <property type="match status" value="1"/>
</dbReference>
<evidence type="ECO:0000313" key="13">
    <source>
        <dbReference type="EMBL" id="OSX67643.1"/>
    </source>
</evidence>
<evidence type="ECO:0000256" key="2">
    <source>
        <dbReference type="ARBA" id="ARBA00008880"/>
    </source>
</evidence>
<dbReference type="AlphaFoldDB" id="A0A1X6NH02"/>
<keyword evidence="14" id="KW-1185">Reference proteome</keyword>
<dbReference type="PANTHER" id="PTHR13605">
    <property type="entry name" value="ER MEMBRANE PROTEIN COMPLEX SUBUNIT 7"/>
    <property type="match status" value="1"/>
</dbReference>
<evidence type="ECO:0000256" key="1">
    <source>
        <dbReference type="ARBA" id="ARBA00004167"/>
    </source>
</evidence>
<protein>
    <recommendedName>
        <fullName evidence="12">ER membrane protein complex subunit 7 beta-sandwich domain-containing protein</fullName>
    </recommendedName>
</protein>
<keyword evidence="6 10" id="KW-0472">Membrane</keyword>
<dbReference type="RefSeq" id="XP_024344437.1">
    <property type="nucleotide sequence ID" value="XM_024478180.1"/>
</dbReference>
<dbReference type="InterPro" id="IPR019008">
    <property type="entry name" value="Beta_sandwich_EMC7"/>
</dbReference>
<organism evidence="13 14">
    <name type="scientific">Postia placenta MAD-698-R-SB12</name>
    <dbReference type="NCBI Taxonomy" id="670580"/>
    <lineage>
        <taxon>Eukaryota</taxon>
        <taxon>Fungi</taxon>
        <taxon>Dikarya</taxon>
        <taxon>Basidiomycota</taxon>
        <taxon>Agaricomycotina</taxon>
        <taxon>Agaricomycetes</taxon>
        <taxon>Polyporales</taxon>
        <taxon>Adustoporiaceae</taxon>
        <taxon>Rhodonia</taxon>
    </lineage>
</organism>
<reference evidence="13 14" key="1">
    <citation type="submission" date="2017-04" db="EMBL/GenBank/DDBJ databases">
        <title>Genome Sequence of the Model Brown-Rot Fungus Postia placenta SB12.</title>
        <authorList>
            <consortium name="DOE Joint Genome Institute"/>
            <person name="Gaskell J."/>
            <person name="Kersten P."/>
            <person name="Larrondo L.F."/>
            <person name="Canessa P."/>
            <person name="Martinez D."/>
            <person name="Hibbett D."/>
            <person name="Schmoll M."/>
            <person name="Kubicek C.P."/>
            <person name="Martinez A.T."/>
            <person name="Yadav J."/>
            <person name="Master E."/>
            <person name="Magnuson J.K."/>
            <person name="James T."/>
            <person name="Yaver D."/>
            <person name="Berka R."/>
            <person name="Labutti K."/>
            <person name="Lipzen A."/>
            <person name="Aerts A."/>
            <person name="Barry K."/>
            <person name="Henrissat B."/>
            <person name="Blanchette R."/>
            <person name="Grigoriev I."/>
            <person name="Cullen D."/>
        </authorList>
    </citation>
    <scope>NUCLEOTIDE SEQUENCE [LARGE SCALE GENOMIC DNA]</scope>
    <source>
        <strain evidence="13 14">MAD-698-R-SB12</strain>
    </source>
</reference>
<feature type="chain" id="PRO_5010874139" description="ER membrane protein complex subunit 7 beta-sandwich domain-containing protein" evidence="11">
    <location>
        <begin position="24"/>
        <end position="233"/>
    </location>
</feature>
<evidence type="ECO:0000256" key="5">
    <source>
        <dbReference type="ARBA" id="ARBA00022989"/>
    </source>
</evidence>
<evidence type="ECO:0000256" key="4">
    <source>
        <dbReference type="ARBA" id="ARBA00022729"/>
    </source>
</evidence>
<keyword evidence="3 10" id="KW-0812">Transmembrane</keyword>